<name>A0ABQ8GIA2_9PEZI</name>
<organism evidence="2 3">
    <name type="scientific">Macrophomina phaseolina</name>
    <dbReference type="NCBI Taxonomy" id="35725"/>
    <lineage>
        <taxon>Eukaryota</taxon>
        <taxon>Fungi</taxon>
        <taxon>Dikarya</taxon>
        <taxon>Ascomycota</taxon>
        <taxon>Pezizomycotina</taxon>
        <taxon>Dothideomycetes</taxon>
        <taxon>Dothideomycetes incertae sedis</taxon>
        <taxon>Botryosphaeriales</taxon>
        <taxon>Botryosphaeriaceae</taxon>
        <taxon>Macrophomina</taxon>
    </lineage>
</organism>
<evidence type="ECO:0000313" key="3">
    <source>
        <dbReference type="Proteomes" id="UP000774617"/>
    </source>
</evidence>
<keyword evidence="3" id="KW-1185">Reference proteome</keyword>
<feature type="compositionally biased region" description="Pro residues" evidence="1">
    <location>
        <begin position="118"/>
        <end position="131"/>
    </location>
</feature>
<accession>A0ABQ8GIA2</accession>
<feature type="region of interest" description="Disordered" evidence="1">
    <location>
        <begin position="68"/>
        <end position="87"/>
    </location>
</feature>
<dbReference type="Proteomes" id="UP000774617">
    <property type="component" value="Unassembled WGS sequence"/>
</dbReference>
<feature type="region of interest" description="Disordered" evidence="1">
    <location>
        <begin position="108"/>
        <end position="163"/>
    </location>
</feature>
<gene>
    <name evidence="2" type="ORF">B0J12DRAFT_697988</name>
</gene>
<dbReference type="EMBL" id="JAGTJR010000009">
    <property type="protein sequence ID" value="KAH7054358.1"/>
    <property type="molecule type" value="Genomic_DNA"/>
</dbReference>
<evidence type="ECO:0000313" key="2">
    <source>
        <dbReference type="EMBL" id="KAH7054358.1"/>
    </source>
</evidence>
<reference evidence="2 3" key="1">
    <citation type="journal article" date="2021" name="Nat. Commun.">
        <title>Genetic determinants of endophytism in the Arabidopsis root mycobiome.</title>
        <authorList>
            <person name="Mesny F."/>
            <person name="Miyauchi S."/>
            <person name="Thiergart T."/>
            <person name="Pickel B."/>
            <person name="Atanasova L."/>
            <person name="Karlsson M."/>
            <person name="Huettel B."/>
            <person name="Barry K.W."/>
            <person name="Haridas S."/>
            <person name="Chen C."/>
            <person name="Bauer D."/>
            <person name="Andreopoulos W."/>
            <person name="Pangilinan J."/>
            <person name="LaButti K."/>
            <person name="Riley R."/>
            <person name="Lipzen A."/>
            <person name="Clum A."/>
            <person name="Drula E."/>
            <person name="Henrissat B."/>
            <person name="Kohler A."/>
            <person name="Grigoriev I.V."/>
            <person name="Martin F.M."/>
            <person name="Hacquard S."/>
        </authorList>
    </citation>
    <scope>NUCLEOTIDE SEQUENCE [LARGE SCALE GENOMIC DNA]</scope>
    <source>
        <strain evidence="2 3">MPI-SDFR-AT-0080</strain>
    </source>
</reference>
<proteinExistence type="predicted"/>
<comment type="caution">
    <text evidence="2">The sequence shown here is derived from an EMBL/GenBank/DDBJ whole genome shotgun (WGS) entry which is preliminary data.</text>
</comment>
<sequence>MEPLQIARGRGCQSISALPCPVLPRPAPSCPVLPRPALPGRARRPPPSASACLSKLGVRARLAALGPAAAQLQHARRPPSADRPPALARWRISQSLFALGARDVPAPSLRESQCAALSPPPPEESPGPPSEPASHKTALTLLEPPSIYKLPRPSDPSDSTHPH</sequence>
<protein>
    <submittedName>
        <fullName evidence="2">Uncharacterized protein</fullName>
    </submittedName>
</protein>
<evidence type="ECO:0000256" key="1">
    <source>
        <dbReference type="SAM" id="MobiDB-lite"/>
    </source>
</evidence>